<keyword evidence="3" id="KW-1185">Reference proteome</keyword>
<sequence length="115" mass="13037">MEIDLRPPAGGCAMAFVAVATVGVYPLIRMRVERRYVHEMDDAGFVTRAGTRVAWSAITRVRHISREMDGRVMSEEYEIRSPQGRSCLPISRIGNVREVLDYFIQRVPPEAWVTG</sequence>
<reference evidence="2" key="1">
    <citation type="submission" date="2020-11" db="EMBL/GenBank/DDBJ databases">
        <title>Nocardioides cynanchi sp. nov., isolated from soil of rhizosphere of Cynanchum wilfordii.</title>
        <authorList>
            <person name="Lee J.-S."/>
            <person name="Suh M.K."/>
            <person name="Kim J.-S."/>
        </authorList>
    </citation>
    <scope>NUCLEOTIDE SEQUENCE</scope>
    <source>
        <strain evidence="2">KCTC 19276</strain>
    </source>
</reference>
<organism evidence="2 3">
    <name type="scientific">Nocardioides agariphilus</name>
    <dbReference type="NCBI Taxonomy" id="433664"/>
    <lineage>
        <taxon>Bacteria</taxon>
        <taxon>Bacillati</taxon>
        <taxon>Actinomycetota</taxon>
        <taxon>Actinomycetes</taxon>
        <taxon>Propionibacteriales</taxon>
        <taxon>Nocardioidaceae</taxon>
        <taxon>Nocardioides</taxon>
    </lineage>
</organism>
<gene>
    <name evidence="2" type="ORF">ISU10_18265</name>
</gene>
<keyword evidence="1" id="KW-0472">Membrane</keyword>
<dbReference type="EMBL" id="JADKPO010000030">
    <property type="protein sequence ID" value="MBF4769718.1"/>
    <property type="molecule type" value="Genomic_DNA"/>
</dbReference>
<proteinExistence type="predicted"/>
<name>A0A930VRL7_9ACTN</name>
<keyword evidence="1" id="KW-0812">Transmembrane</keyword>
<accession>A0A930VRL7</accession>
<keyword evidence="1" id="KW-1133">Transmembrane helix</keyword>
<evidence type="ECO:0000313" key="3">
    <source>
        <dbReference type="Proteomes" id="UP000660668"/>
    </source>
</evidence>
<protein>
    <recommendedName>
        <fullName evidence="4">PH domain-containing protein</fullName>
    </recommendedName>
</protein>
<dbReference type="RefSeq" id="WP_194697862.1">
    <property type="nucleotide sequence ID" value="NZ_JADKPO010000030.1"/>
</dbReference>
<dbReference type="Proteomes" id="UP000660668">
    <property type="component" value="Unassembled WGS sequence"/>
</dbReference>
<dbReference type="AlphaFoldDB" id="A0A930VRL7"/>
<comment type="caution">
    <text evidence="2">The sequence shown here is derived from an EMBL/GenBank/DDBJ whole genome shotgun (WGS) entry which is preliminary data.</text>
</comment>
<evidence type="ECO:0000256" key="1">
    <source>
        <dbReference type="SAM" id="Phobius"/>
    </source>
</evidence>
<feature type="transmembrane region" description="Helical" evidence="1">
    <location>
        <begin position="6"/>
        <end position="28"/>
    </location>
</feature>
<evidence type="ECO:0008006" key="4">
    <source>
        <dbReference type="Google" id="ProtNLM"/>
    </source>
</evidence>
<evidence type="ECO:0000313" key="2">
    <source>
        <dbReference type="EMBL" id="MBF4769718.1"/>
    </source>
</evidence>